<dbReference type="PANTHER" id="PTHR30203">
    <property type="entry name" value="OUTER MEMBRANE CATION EFFLUX PROTEIN"/>
    <property type="match status" value="1"/>
</dbReference>
<dbReference type="Proteomes" id="UP000319143">
    <property type="component" value="Unassembled WGS sequence"/>
</dbReference>
<accession>A0A5C6D2Y1</accession>
<reference evidence="1 2" key="1">
    <citation type="submission" date="2019-02" db="EMBL/GenBank/DDBJ databases">
        <title>Deep-cultivation of Planctomycetes and their phenomic and genomic characterization uncovers novel biology.</title>
        <authorList>
            <person name="Wiegand S."/>
            <person name="Jogler M."/>
            <person name="Boedeker C."/>
            <person name="Pinto D."/>
            <person name="Vollmers J."/>
            <person name="Rivas-Marin E."/>
            <person name="Kohn T."/>
            <person name="Peeters S.H."/>
            <person name="Heuer A."/>
            <person name="Rast P."/>
            <person name="Oberbeckmann S."/>
            <person name="Bunk B."/>
            <person name="Jeske O."/>
            <person name="Meyerdierks A."/>
            <person name="Storesund J.E."/>
            <person name="Kallscheuer N."/>
            <person name="Luecker S."/>
            <person name="Lage O.M."/>
            <person name="Pohl T."/>
            <person name="Merkel B.J."/>
            <person name="Hornburger P."/>
            <person name="Mueller R.-W."/>
            <person name="Bruemmer F."/>
            <person name="Labrenz M."/>
            <person name="Spormann A.M."/>
            <person name="Op Den Camp H."/>
            <person name="Overmann J."/>
            <person name="Amann R."/>
            <person name="Jetten M.S.M."/>
            <person name="Mascher T."/>
            <person name="Medema M.H."/>
            <person name="Devos D.P."/>
            <person name="Kaster A.-K."/>
            <person name="Ovreas L."/>
            <person name="Rohde M."/>
            <person name="Galperin M.Y."/>
            <person name="Jogler C."/>
        </authorList>
    </citation>
    <scope>NUCLEOTIDE SEQUENCE [LARGE SCALE GENOMIC DNA]</scope>
    <source>
        <strain evidence="1 2">Poly41</strain>
    </source>
</reference>
<dbReference type="OrthoDB" id="229865at2"/>
<dbReference type="GO" id="GO:0015562">
    <property type="term" value="F:efflux transmembrane transporter activity"/>
    <property type="evidence" value="ECO:0007669"/>
    <property type="project" value="InterPro"/>
</dbReference>
<dbReference type="PANTHER" id="PTHR30203:SF33">
    <property type="entry name" value="BLR4455 PROTEIN"/>
    <property type="match status" value="1"/>
</dbReference>
<dbReference type="RefSeq" id="WP_146530827.1">
    <property type="nucleotide sequence ID" value="NZ_SJPV01000016.1"/>
</dbReference>
<dbReference type="Gene3D" id="1.20.1600.10">
    <property type="entry name" value="Outer membrane efflux proteins (OEP)"/>
    <property type="match status" value="1"/>
</dbReference>
<evidence type="ECO:0000313" key="2">
    <source>
        <dbReference type="Proteomes" id="UP000319143"/>
    </source>
</evidence>
<organism evidence="1 2">
    <name type="scientific">Novipirellula artificiosorum</name>
    <dbReference type="NCBI Taxonomy" id="2528016"/>
    <lineage>
        <taxon>Bacteria</taxon>
        <taxon>Pseudomonadati</taxon>
        <taxon>Planctomycetota</taxon>
        <taxon>Planctomycetia</taxon>
        <taxon>Pirellulales</taxon>
        <taxon>Pirellulaceae</taxon>
        <taxon>Novipirellula</taxon>
    </lineage>
</organism>
<name>A0A5C6D2Y1_9BACT</name>
<dbReference type="AlphaFoldDB" id="A0A5C6D2Y1"/>
<evidence type="ECO:0000313" key="1">
    <source>
        <dbReference type="EMBL" id="TWU31543.1"/>
    </source>
</evidence>
<dbReference type="EMBL" id="SJPV01000016">
    <property type="protein sequence ID" value="TWU31543.1"/>
    <property type="molecule type" value="Genomic_DNA"/>
</dbReference>
<protein>
    <submittedName>
        <fullName evidence="1">Outer membrane efflux protein</fullName>
    </submittedName>
</protein>
<dbReference type="SUPFAM" id="SSF56954">
    <property type="entry name" value="Outer membrane efflux proteins (OEP)"/>
    <property type="match status" value="1"/>
</dbReference>
<keyword evidence="2" id="KW-1185">Reference proteome</keyword>
<comment type="caution">
    <text evidence="1">The sequence shown here is derived from an EMBL/GenBank/DDBJ whole genome shotgun (WGS) entry which is preliminary data.</text>
</comment>
<sequence>MVLACAVIGSTIAGCRGHRNLSETVCNDTACIDAIMKQVDAGAPAISIPDVSSPPLTVRTIEDFAAVDYQNLSLNEAIQTALEHSEVMRDLGATVLRAPQTLITQQTKPLAEFDPQTSIESALSAFDAQLYAMGKWQNNDRKFNNRFFGGGANAFKQDTHDYIAQLSKRTATGAELAVRNVIDYDANNATGNITDSAWQSQIHAEMRQPLMQGGGIQFNRIAGPASQPGIYSGVLVAKVNNDITSSRFRQGTRDFLSNVVNAYWDLYFAYRDLDAKREALERSRQTWQSYEAQKSSNRKSGAAEALAREQYFRFQSELQDAIAGKLIQRTQVNNSTSGGTFAGLGGVLAAERRLRLLIGLPVTSSQLLRPMDEPLSAPMVFDWDSISVEALRLRGELQQQRLLVKRREMEVLAARNFLMPSLDLVTIYRVRGLDKDLAGDRSAYSELGSFDFQEYEAGLEFKLPIGLRQGYLAVRHAKTQLVRDRAVLEEQERQVLHDLAAVVGESDRAFLQMQTNMNRYLAASEALEVLETNREAGMPVNLEQLLDAQRRVSESQSRYFLSLTEYTLAAKNVQFEKGTLLQAANLFLVDEEFAIADFAEPTPMLP</sequence>
<dbReference type="InterPro" id="IPR010131">
    <property type="entry name" value="MdtP/NodT-like"/>
</dbReference>
<gene>
    <name evidence="1" type="ORF">Poly41_60990</name>
</gene>
<proteinExistence type="predicted"/>